<feature type="domain" description="Outer membrane protein beta-barrel" evidence="3">
    <location>
        <begin position="623"/>
        <end position="792"/>
    </location>
</feature>
<dbReference type="EMBL" id="JACJJL010000005">
    <property type="protein sequence ID" value="MBM6660995.1"/>
    <property type="molecule type" value="Genomic_DNA"/>
</dbReference>
<evidence type="ECO:0000256" key="2">
    <source>
        <dbReference type="SAM" id="SignalP"/>
    </source>
</evidence>
<feature type="signal peptide" evidence="2">
    <location>
        <begin position="1"/>
        <end position="19"/>
    </location>
</feature>
<dbReference type="Pfam" id="PF14905">
    <property type="entry name" value="OMP_b-brl_3"/>
    <property type="match status" value="1"/>
</dbReference>
<proteinExistence type="predicted"/>
<feature type="region of interest" description="Disordered" evidence="1">
    <location>
        <begin position="945"/>
        <end position="975"/>
    </location>
</feature>
<dbReference type="Gene3D" id="2.60.40.1120">
    <property type="entry name" value="Carboxypeptidase-like, regulatory domain"/>
    <property type="match status" value="1"/>
</dbReference>
<dbReference type="AlphaFoldDB" id="A0A938WM43"/>
<organism evidence="4 5">
    <name type="scientific">Marseilla massiliensis</name>
    <dbReference type="NCBI Taxonomy" id="1841864"/>
    <lineage>
        <taxon>Bacteria</taxon>
        <taxon>Pseudomonadati</taxon>
        <taxon>Bacteroidota</taxon>
        <taxon>Bacteroidia</taxon>
        <taxon>Bacteroidales</taxon>
        <taxon>Prevotellaceae</taxon>
        <taxon>Marseilla</taxon>
    </lineage>
</organism>
<dbReference type="RefSeq" id="WP_205108293.1">
    <property type="nucleotide sequence ID" value="NZ_JACJJL010000005.1"/>
</dbReference>
<keyword evidence="4" id="KW-0675">Receptor</keyword>
<evidence type="ECO:0000313" key="4">
    <source>
        <dbReference type="EMBL" id="MBM6660995.1"/>
    </source>
</evidence>
<keyword evidence="5" id="KW-1185">Reference proteome</keyword>
<keyword evidence="2" id="KW-0732">Signal</keyword>
<sequence length="975" mass="110091">MKRLLLLIAVVTATLAALAQRNVTGKVIEAETNEPLAMTTVKLLKTDSTMAKGGLTATNGSFSIAAPADGKYILQVTCIGFKTYHKNITISGGKNMPLGTISMEPDAIMLKGATVTGRALKVTTREDTFVYNAAAYRTPEGSVVEELIKRLPGAKIDDDGNITINGKEVKKILVDGKEFMVGDTKTALKNLPTSIIEKVKSYDEKSDLARVSGIDDGEEQTVLDFGIKKGMNKGLLSNADLSYGTKDRYAARLMAMRFTDKLRLMGFGSANNTNDRGFGGRGGRFGGGRRGLQSSKMLGLNFNYEEKDKLRLDGSVRWNHGDGDTRTKNSTENFVSTEGSFSNSLNQSYSRSDSWNAQMRFEWHPDTMTTIMFRPTFSYSTSDGISLSESATFNEDPYLYVSDPLAAASIEQMAADSMAVNSRRNSSITYSESKSFGGMLMFNRRLNNDGRNVTLRLRGNFGDSESKSLSTNNVHLYKTKNMLGQDSTYQTNRYNLTPQKNWDYSIRATYSEPIFKATFLQFSYEFQYKYTKSDRSTFDFSNLGENFFAGLSPVYRGWDDYLNRLENPYTTYLDEDLSRFSEYKNYIHDIEVMMRIIRPTYNLNFGVTVMPQKTNFVQRYQGVTTDTTRTVTNISPTLDFRWKISKVSQLRVRYRGTTSQPSMSDLLDITDDSDPLNISMGNPGLKPSFTNTLNMFYNNYIENHYKTLMANFRFQTTSNSISNMVRYDPETGGRTTRPENINGNWSTRGQFLFNSAIDSAGLFNVSTNTEIRYTNSVGYVSIDNQDSQKNTTRSTSFEEELTAGFRNDWFEFELNGSVEYEHSRNKLQPNSNLDTWEFAYGFNSNVRLPWGTEVAFDLNMNSRRGYSDESLNTNELIWNAQVSQSFLKGKNLIVMLQFYDLLHQQSNFSRTINAMQRSDTEYNAITSFGMLHVIYRLNLFGSKEARQNMQPRGPRDRGMGPRGPRGGGFGRPGRF</sequence>
<comment type="caution">
    <text evidence="4">The sequence shown here is derived from an EMBL/GenBank/DDBJ whole genome shotgun (WGS) entry which is preliminary data.</text>
</comment>
<dbReference type="SUPFAM" id="SSF56935">
    <property type="entry name" value="Porins"/>
    <property type="match status" value="1"/>
</dbReference>
<evidence type="ECO:0000256" key="1">
    <source>
        <dbReference type="SAM" id="MobiDB-lite"/>
    </source>
</evidence>
<accession>A0A938WM43</accession>
<feature type="chain" id="PRO_5036701693" evidence="2">
    <location>
        <begin position="20"/>
        <end position="975"/>
    </location>
</feature>
<dbReference type="Pfam" id="PF13715">
    <property type="entry name" value="CarbopepD_reg_2"/>
    <property type="match status" value="1"/>
</dbReference>
<gene>
    <name evidence="4" type="ORF">H6B30_04360</name>
</gene>
<dbReference type="InterPro" id="IPR008969">
    <property type="entry name" value="CarboxyPept-like_regulatory"/>
</dbReference>
<dbReference type="InterPro" id="IPR041700">
    <property type="entry name" value="OMP_b-brl_3"/>
</dbReference>
<feature type="compositionally biased region" description="Gly residues" evidence="1">
    <location>
        <begin position="960"/>
        <end position="975"/>
    </location>
</feature>
<evidence type="ECO:0000259" key="3">
    <source>
        <dbReference type="Pfam" id="PF14905"/>
    </source>
</evidence>
<dbReference type="Proteomes" id="UP000764045">
    <property type="component" value="Unassembled WGS sequence"/>
</dbReference>
<reference evidence="4 5" key="1">
    <citation type="journal article" date="2021" name="Sci. Rep.">
        <title>The distribution of antibiotic resistance genes in chicken gut microbiota commensals.</title>
        <authorList>
            <person name="Juricova H."/>
            <person name="Matiasovicova J."/>
            <person name="Kubasova T."/>
            <person name="Cejkova D."/>
            <person name="Rychlik I."/>
        </authorList>
    </citation>
    <scope>NUCLEOTIDE SEQUENCE [LARGE SCALE GENOMIC DNA]</scope>
    <source>
        <strain evidence="4 5">An819</strain>
    </source>
</reference>
<dbReference type="SUPFAM" id="SSF49464">
    <property type="entry name" value="Carboxypeptidase regulatory domain-like"/>
    <property type="match status" value="1"/>
</dbReference>
<protein>
    <submittedName>
        <fullName evidence="4">TonB-dependent receptor</fullName>
    </submittedName>
</protein>
<name>A0A938WM43_9BACT</name>
<evidence type="ECO:0000313" key="5">
    <source>
        <dbReference type="Proteomes" id="UP000764045"/>
    </source>
</evidence>